<dbReference type="EMBL" id="AP026818">
    <property type="protein sequence ID" value="BDR81135.1"/>
    <property type="molecule type" value="Genomic_DNA"/>
</dbReference>
<dbReference type="RefSeq" id="WP_023438354.1">
    <property type="nucleotide sequence ID" value="NZ_AP026814.1"/>
</dbReference>
<name>A0ABC8EC17_CLOTA</name>
<organism evidence="1 2">
    <name type="scientific">Clostridium tetani</name>
    <dbReference type="NCBI Taxonomy" id="1513"/>
    <lineage>
        <taxon>Bacteria</taxon>
        <taxon>Bacillati</taxon>
        <taxon>Bacillota</taxon>
        <taxon>Clostridia</taxon>
        <taxon>Eubacteriales</taxon>
        <taxon>Clostridiaceae</taxon>
        <taxon>Clostridium</taxon>
    </lineage>
</organism>
<dbReference type="Proteomes" id="UP001321763">
    <property type="component" value="Chromosome"/>
</dbReference>
<evidence type="ECO:0000313" key="2">
    <source>
        <dbReference type="Proteomes" id="UP001321763"/>
    </source>
</evidence>
<proteinExistence type="predicted"/>
<dbReference type="AlphaFoldDB" id="A0ABC8EC17"/>
<gene>
    <name evidence="1" type="ORF">K234311028_13810</name>
</gene>
<accession>A0ABC8EC17</accession>
<sequence>MEMDNINIEELIKIKECIEDSERKKDKHDKCKNCGKVNIFAKNVYLDINCCCHKRW</sequence>
<reference evidence="1 2" key="1">
    <citation type="submission" date="2022-09" db="EMBL/GenBank/DDBJ databases">
        <title>complete genome sequences of Clostridium tetani str. KHSU-234311-028 isolated from soil.</title>
        <authorList>
            <person name="Sekizuka T."/>
            <person name="Shitada C."/>
            <person name="Takahashi M."/>
            <person name="Kuroda M."/>
        </authorList>
    </citation>
    <scope>NUCLEOTIDE SEQUENCE [LARGE SCALE GENOMIC DNA]</scope>
    <source>
        <strain evidence="1 2">KHSU-234311-028</strain>
    </source>
</reference>
<protein>
    <submittedName>
        <fullName evidence="1">Uncharacterized protein</fullName>
    </submittedName>
</protein>
<evidence type="ECO:0000313" key="1">
    <source>
        <dbReference type="EMBL" id="BDR81135.1"/>
    </source>
</evidence>